<evidence type="ECO:0000256" key="4">
    <source>
        <dbReference type="SAM" id="MobiDB-lite"/>
    </source>
</evidence>
<feature type="region of interest" description="Disordered" evidence="4">
    <location>
        <begin position="308"/>
        <end position="349"/>
    </location>
</feature>
<dbReference type="SMART" id="SM00225">
    <property type="entry name" value="BTB"/>
    <property type="match status" value="1"/>
</dbReference>
<dbReference type="InterPro" id="IPR000210">
    <property type="entry name" value="BTB/POZ_dom"/>
</dbReference>
<comment type="subcellular location">
    <subcellularLocation>
        <location evidence="3">Nucleus</location>
    </subcellularLocation>
</comment>
<evidence type="ECO:0000259" key="5">
    <source>
        <dbReference type="PROSITE" id="PS50061"/>
    </source>
</evidence>
<dbReference type="PROSITE" id="PS50097">
    <property type="entry name" value="BTB"/>
    <property type="match status" value="1"/>
</dbReference>
<keyword evidence="8" id="KW-1185">Reference proteome</keyword>
<dbReference type="SUPFAM" id="SSF46785">
    <property type="entry name" value="Winged helix' DNA-binding domain"/>
    <property type="match status" value="1"/>
</dbReference>
<accession>A0AA89C700</accession>
<evidence type="ECO:0000256" key="1">
    <source>
        <dbReference type="ARBA" id="ARBA00005562"/>
    </source>
</evidence>
<feature type="region of interest" description="Disordered" evidence="4">
    <location>
        <begin position="159"/>
        <end position="185"/>
    </location>
</feature>
<dbReference type="InterPro" id="IPR036390">
    <property type="entry name" value="WH_DNA-bd_sf"/>
</dbReference>
<keyword evidence="3" id="KW-0539">Nucleus</keyword>
<gene>
    <name evidence="7" type="ORF">FSP39_018832</name>
</gene>
<feature type="compositionally biased region" description="Low complexity" evidence="4">
    <location>
        <begin position="467"/>
        <end position="476"/>
    </location>
</feature>
<feature type="region of interest" description="Disordered" evidence="4">
    <location>
        <begin position="420"/>
        <end position="499"/>
    </location>
</feature>
<keyword evidence="2 3" id="KW-0238">DNA-binding</keyword>
<dbReference type="PROSITE" id="PS50061">
    <property type="entry name" value="ETS_DOMAIN_3"/>
    <property type="match status" value="1"/>
</dbReference>
<dbReference type="GO" id="GO:0000981">
    <property type="term" value="F:DNA-binding transcription factor activity, RNA polymerase II-specific"/>
    <property type="evidence" value="ECO:0007669"/>
    <property type="project" value="TreeGrafter"/>
</dbReference>
<comment type="similarity">
    <text evidence="1 3">Belongs to the ETS family.</text>
</comment>
<dbReference type="PRINTS" id="PR00454">
    <property type="entry name" value="ETSDOMAIN"/>
</dbReference>
<sequence>MNYHKVYMNQIASSSLMGQVSQLWRNQLLCDAVIKTGNVDTKAHRLVLVAACPMLQHMENATVGANLEVRLASSIKQESVTAFLQYLYEGFMMLTDDNYKDVEKIGKLLQVESVIKCCIDFEKCLTQKTGMPESVNTRYAMKENEESIHVRTTDLLKVQDSEKRSLSGSNYSTPESKRLKTMPTPPPPLLLPMLNLAQHNNDKVSMRKDYLHEAGSADLANVSQIPQISPQIITHSTKPMDTGQDGIEIIHREAPDPNLPMSQSSQAIQQAMGISVASQKSENLIPQVVNIADNLPPKRSSISSVLSSPQLNVPSTESVSASNLTVPTGQPLQERRVSTGSMPTDNIPKTVDWAQNKTIESRRQFLHPSPGQFIPPPPENFHQKLTEFYATHLQQQRQVLRMPLAVSQSQSEDTIPYCQNFPTSLPPSPRHSLTAQSSSPVATSSGIDLASIKTEDPGDTELKIDIPDPGGQQDDQGLGRLEEPLDDGSSTGSDHGGALWADNSQRAHAVHDVYHLWEFIRDLLHDPKYCPRIIKWENAEDGVFRVVDSQEVASLWGKTKKSTKMTYEYMSRSLRYCRTLGYFADLPKNAGYPKKLCFKFGPKAHSWKPKDSPKLDEPMNLVTRKGDSISEVW</sequence>
<feature type="compositionally biased region" description="Polar residues" evidence="4">
    <location>
        <begin position="309"/>
        <end position="331"/>
    </location>
</feature>
<evidence type="ECO:0000313" key="8">
    <source>
        <dbReference type="Proteomes" id="UP001186944"/>
    </source>
</evidence>
<dbReference type="PANTHER" id="PTHR11849:SF190">
    <property type="entry name" value="ETS-DOMAIN PROTEIN"/>
    <property type="match status" value="1"/>
</dbReference>
<evidence type="ECO:0000313" key="7">
    <source>
        <dbReference type="EMBL" id="KAK3103379.1"/>
    </source>
</evidence>
<dbReference type="InterPro" id="IPR046328">
    <property type="entry name" value="ETS_fam"/>
</dbReference>
<feature type="compositionally biased region" description="Low complexity" evidence="4">
    <location>
        <begin position="487"/>
        <end position="497"/>
    </location>
</feature>
<protein>
    <submittedName>
        <fullName evidence="7">Uncharacterized protein</fullName>
    </submittedName>
</protein>
<dbReference type="GO" id="GO:0043565">
    <property type="term" value="F:sequence-specific DNA binding"/>
    <property type="evidence" value="ECO:0007669"/>
    <property type="project" value="InterPro"/>
</dbReference>
<dbReference type="Pfam" id="PF00651">
    <property type="entry name" value="BTB"/>
    <property type="match status" value="1"/>
</dbReference>
<dbReference type="SUPFAM" id="SSF54695">
    <property type="entry name" value="POZ domain"/>
    <property type="match status" value="1"/>
</dbReference>
<dbReference type="InterPro" id="IPR036388">
    <property type="entry name" value="WH-like_DNA-bd_sf"/>
</dbReference>
<dbReference type="SMART" id="SM00413">
    <property type="entry name" value="ETS"/>
    <property type="match status" value="1"/>
</dbReference>
<organism evidence="7 8">
    <name type="scientific">Pinctada imbricata</name>
    <name type="common">Atlantic pearl-oyster</name>
    <name type="synonym">Pinctada martensii</name>
    <dbReference type="NCBI Taxonomy" id="66713"/>
    <lineage>
        <taxon>Eukaryota</taxon>
        <taxon>Metazoa</taxon>
        <taxon>Spiralia</taxon>
        <taxon>Lophotrochozoa</taxon>
        <taxon>Mollusca</taxon>
        <taxon>Bivalvia</taxon>
        <taxon>Autobranchia</taxon>
        <taxon>Pteriomorphia</taxon>
        <taxon>Pterioida</taxon>
        <taxon>Pterioidea</taxon>
        <taxon>Pteriidae</taxon>
        <taxon>Pinctada</taxon>
    </lineage>
</organism>
<dbReference type="InterPro" id="IPR011333">
    <property type="entry name" value="SKP1/BTB/POZ_sf"/>
</dbReference>
<dbReference type="InterPro" id="IPR000418">
    <property type="entry name" value="Ets_dom"/>
</dbReference>
<feature type="domain" description="ETS" evidence="5">
    <location>
        <begin position="514"/>
        <end position="576"/>
    </location>
</feature>
<dbReference type="Gene3D" id="1.10.10.10">
    <property type="entry name" value="Winged helix-like DNA-binding domain superfamily/Winged helix DNA-binding domain"/>
    <property type="match status" value="1"/>
</dbReference>
<feature type="compositionally biased region" description="Basic and acidic residues" evidence="4">
    <location>
        <begin position="453"/>
        <end position="466"/>
    </location>
</feature>
<reference evidence="7" key="1">
    <citation type="submission" date="2019-08" db="EMBL/GenBank/DDBJ databases">
        <title>The improved chromosome-level genome for the pearl oyster Pinctada fucata martensii using PacBio sequencing and Hi-C.</title>
        <authorList>
            <person name="Zheng Z."/>
        </authorList>
    </citation>
    <scope>NUCLEOTIDE SEQUENCE</scope>
    <source>
        <strain evidence="7">ZZ-2019</strain>
        <tissue evidence="7">Adductor muscle</tissue>
    </source>
</reference>
<feature type="domain" description="BTB" evidence="6">
    <location>
        <begin position="30"/>
        <end position="96"/>
    </location>
</feature>
<comment type="caution">
    <text evidence="7">The sequence shown here is derived from an EMBL/GenBank/DDBJ whole genome shotgun (WGS) entry which is preliminary data.</text>
</comment>
<feature type="compositionally biased region" description="Polar residues" evidence="4">
    <location>
        <begin position="431"/>
        <end position="446"/>
    </location>
</feature>
<dbReference type="Proteomes" id="UP001186944">
    <property type="component" value="Unassembled WGS sequence"/>
</dbReference>
<dbReference type="AlphaFoldDB" id="A0AA89C700"/>
<evidence type="ECO:0000259" key="6">
    <source>
        <dbReference type="PROSITE" id="PS50097"/>
    </source>
</evidence>
<name>A0AA89C700_PINIB</name>
<dbReference type="Pfam" id="PF00178">
    <property type="entry name" value="Ets"/>
    <property type="match status" value="1"/>
</dbReference>
<evidence type="ECO:0000256" key="3">
    <source>
        <dbReference type="RuleBase" id="RU004019"/>
    </source>
</evidence>
<dbReference type="PANTHER" id="PTHR11849">
    <property type="entry name" value="ETS"/>
    <property type="match status" value="1"/>
</dbReference>
<dbReference type="GO" id="GO:0030154">
    <property type="term" value="P:cell differentiation"/>
    <property type="evidence" value="ECO:0007669"/>
    <property type="project" value="TreeGrafter"/>
</dbReference>
<dbReference type="EMBL" id="VSWD01000005">
    <property type="protein sequence ID" value="KAK3103379.1"/>
    <property type="molecule type" value="Genomic_DNA"/>
</dbReference>
<dbReference type="GO" id="GO:0005634">
    <property type="term" value="C:nucleus"/>
    <property type="evidence" value="ECO:0007669"/>
    <property type="project" value="UniProtKB-SubCell"/>
</dbReference>
<proteinExistence type="inferred from homology"/>
<dbReference type="Gene3D" id="3.30.710.10">
    <property type="entry name" value="Potassium Channel Kv1.1, Chain A"/>
    <property type="match status" value="1"/>
</dbReference>
<evidence type="ECO:0000256" key="2">
    <source>
        <dbReference type="ARBA" id="ARBA00023125"/>
    </source>
</evidence>